<gene>
    <name evidence="1" type="ORF">F5613_002522</name>
</gene>
<comment type="caution">
    <text evidence="1">The sequence shown here is derived from an EMBL/GenBank/DDBJ whole genome shotgun (WGS) entry which is preliminary data.</text>
</comment>
<reference evidence="1 2" key="1">
    <citation type="submission" date="2020-07" db="EMBL/GenBank/DDBJ databases">
        <title>Genomic Encyclopedia of Type Strains, Phase IV (KMG-IV): sequencing the most valuable type-strain genomes for metagenomic binning, comparative biology and taxonomic classification.</title>
        <authorList>
            <person name="Goeker M."/>
        </authorList>
    </citation>
    <scope>NUCLEOTIDE SEQUENCE [LARGE SCALE GENOMIC DNA]</scope>
    <source>
        <strain evidence="1 2">DSM 23697</strain>
    </source>
</reference>
<evidence type="ECO:0000313" key="2">
    <source>
        <dbReference type="Proteomes" id="UP000574332"/>
    </source>
</evidence>
<protein>
    <submittedName>
        <fullName evidence="1">Uncharacterized protein</fullName>
    </submittedName>
</protein>
<name>A0A8E2D4R2_9PORP</name>
<dbReference type="AlphaFoldDB" id="A0A8E2D4R2"/>
<dbReference type="EMBL" id="JACCCY010000003">
    <property type="protein sequence ID" value="NYI50392.1"/>
    <property type="molecule type" value="Genomic_DNA"/>
</dbReference>
<keyword evidence="2" id="KW-1185">Reference proteome</keyword>
<accession>A0A8E2D4R2</accession>
<proteinExistence type="predicted"/>
<organism evidence="1 2">
    <name type="scientific">Macellibacteroides fermentans</name>
    <dbReference type="NCBI Taxonomy" id="879969"/>
    <lineage>
        <taxon>Bacteria</taxon>
        <taxon>Pseudomonadati</taxon>
        <taxon>Bacteroidota</taxon>
        <taxon>Bacteroidia</taxon>
        <taxon>Bacteroidales</taxon>
        <taxon>Porphyromonadaceae</taxon>
        <taxon>Macellibacteroides</taxon>
    </lineage>
</organism>
<evidence type="ECO:0000313" key="1">
    <source>
        <dbReference type="EMBL" id="NYI50392.1"/>
    </source>
</evidence>
<sequence>MFSNAWQRYGFFLNAQTFDYFFLNIIQRQIKSQIIYLALYLFEYIKST</sequence>
<dbReference type="Proteomes" id="UP000574332">
    <property type="component" value="Unassembled WGS sequence"/>
</dbReference>